<proteinExistence type="predicted"/>
<protein>
    <submittedName>
        <fullName evidence="2">YoaK family protein</fullName>
    </submittedName>
</protein>
<name>A0ABT6JN68_9GAMM</name>
<evidence type="ECO:0000313" key="3">
    <source>
        <dbReference type="Proteomes" id="UP001156831"/>
    </source>
</evidence>
<dbReference type="Proteomes" id="UP001156831">
    <property type="component" value="Unassembled WGS sequence"/>
</dbReference>
<feature type="transmembrane region" description="Helical" evidence="1">
    <location>
        <begin position="195"/>
        <end position="217"/>
    </location>
</feature>
<keyword evidence="1" id="KW-0472">Membrane</keyword>
<dbReference type="EMBL" id="JARXRN010000028">
    <property type="protein sequence ID" value="MDH5831526.1"/>
    <property type="molecule type" value="Genomic_DNA"/>
</dbReference>
<dbReference type="PANTHER" id="PTHR37314:SF4">
    <property type="entry name" value="UPF0700 TRANSMEMBRANE PROTEIN YOAK"/>
    <property type="match status" value="1"/>
</dbReference>
<keyword evidence="1" id="KW-0812">Transmembrane</keyword>
<feature type="transmembrane region" description="Helical" evidence="1">
    <location>
        <begin position="99"/>
        <end position="125"/>
    </location>
</feature>
<sequence>MISRLPPWVWGGAWAMAFIAGIVNVVGILGLDHQALTHLTGNTTLLSAALADADLSRAAHFASVLAAFLGGAVLSGMIVQGDSLVLGRHYGVALALESAMLFGAVIVLSRSAALATLMAAFACGLQNAMASTYSGAVVRTTHVSGMFTDLGIGIGHLLRGAPADRKRIALCALIIFGFFAGGLAGALLFDAIAERALLVPAVLTAAVAIGYVAYASWMRRR</sequence>
<organism evidence="2 3">
    <name type="scientific">Luteimonas rhizosphaericola</name>
    <dbReference type="NCBI Taxonomy" id="3042024"/>
    <lineage>
        <taxon>Bacteria</taxon>
        <taxon>Pseudomonadati</taxon>
        <taxon>Pseudomonadota</taxon>
        <taxon>Gammaproteobacteria</taxon>
        <taxon>Lysobacterales</taxon>
        <taxon>Lysobacteraceae</taxon>
        <taxon>Luteimonas</taxon>
    </lineage>
</organism>
<evidence type="ECO:0000256" key="1">
    <source>
        <dbReference type="SAM" id="Phobius"/>
    </source>
</evidence>
<feature type="transmembrane region" description="Helical" evidence="1">
    <location>
        <begin position="12"/>
        <end position="31"/>
    </location>
</feature>
<dbReference type="InterPro" id="IPR010699">
    <property type="entry name" value="DUF1275"/>
</dbReference>
<gene>
    <name evidence="2" type="ORF">QFW80_13470</name>
</gene>
<evidence type="ECO:0000313" key="2">
    <source>
        <dbReference type="EMBL" id="MDH5831526.1"/>
    </source>
</evidence>
<dbReference type="Pfam" id="PF06912">
    <property type="entry name" value="DUF1275"/>
    <property type="match status" value="1"/>
</dbReference>
<accession>A0ABT6JN68</accession>
<keyword evidence="1" id="KW-1133">Transmembrane helix</keyword>
<comment type="caution">
    <text evidence="2">The sequence shown here is derived from an EMBL/GenBank/DDBJ whole genome shotgun (WGS) entry which is preliminary data.</text>
</comment>
<feature type="transmembrane region" description="Helical" evidence="1">
    <location>
        <begin position="58"/>
        <end position="79"/>
    </location>
</feature>
<feature type="transmembrane region" description="Helical" evidence="1">
    <location>
        <begin position="168"/>
        <end position="189"/>
    </location>
</feature>
<dbReference type="PANTHER" id="PTHR37314">
    <property type="entry name" value="SLR0142 PROTEIN"/>
    <property type="match status" value="1"/>
</dbReference>
<reference evidence="2 3" key="1">
    <citation type="submission" date="2023-04" db="EMBL/GenBank/DDBJ databases">
        <title>Luteimonas sp. M1R5S18.</title>
        <authorList>
            <person name="Sun J.-Q."/>
        </authorList>
    </citation>
    <scope>NUCLEOTIDE SEQUENCE [LARGE SCALE GENOMIC DNA]</scope>
    <source>
        <strain evidence="2 3">M1R5S18</strain>
    </source>
</reference>
<keyword evidence="3" id="KW-1185">Reference proteome</keyword>